<evidence type="ECO:0000256" key="5">
    <source>
        <dbReference type="ARBA" id="ARBA00022840"/>
    </source>
</evidence>
<keyword evidence="5 7" id="KW-0067">ATP-binding</keyword>
<dbReference type="SMART" id="SM00220">
    <property type="entry name" value="S_TKc"/>
    <property type="match status" value="1"/>
</dbReference>
<dbReference type="Proteomes" id="UP000324800">
    <property type="component" value="Unassembled WGS sequence"/>
</dbReference>
<dbReference type="InterPro" id="IPR036465">
    <property type="entry name" value="vWFA_dom_sf"/>
</dbReference>
<evidence type="ECO:0000256" key="4">
    <source>
        <dbReference type="ARBA" id="ARBA00022777"/>
    </source>
</evidence>
<proteinExistence type="predicted"/>
<dbReference type="InterPro" id="IPR002035">
    <property type="entry name" value="VWF_A"/>
</dbReference>
<evidence type="ECO:0000313" key="12">
    <source>
        <dbReference type="EMBL" id="KAA6393003.1"/>
    </source>
</evidence>
<dbReference type="PROSITE" id="PS50011">
    <property type="entry name" value="PROTEIN_KINASE_DOM"/>
    <property type="match status" value="1"/>
</dbReference>
<feature type="binding site" evidence="7">
    <location>
        <position position="573"/>
    </location>
    <ligand>
        <name>ATP</name>
        <dbReference type="ChEBI" id="CHEBI:30616"/>
    </ligand>
</feature>
<feature type="cross-link" description="Glycyl lysine isopeptide (Lys-Gly) (interchain with G-Cter in SUMO2)" evidence="8">
    <location>
        <position position="557"/>
    </location>
</feature>
<dbReference type="InterPro" id="IPR000719">
    <property type="entry name" value="Prot_kinase_dom"/>
</dbReference>
<dbReference type="InterPro" id="IPR012677">
    <property type="entry name" value="Nucleotide-bd_a/b_plait_sf"/>
</dbReference>
<dbReference type="PANTHER" id="PTHR24350">
    <property type="entry name" value="SERINE/THREONINE-PROTEIN KINASE IAL-RELATED"/>
    <property type="match status" value="1"/>
</dbReference>
<dbReference type="InterPro" id="IPR035979">
    <property type="entry name" value="RBD_domain_sf"/>
</dbReference>
<dbReference type="InterPro" id="IPR030616">
    <property type="entry name" value="Aur-like"/>
</dbReference>
<feature type="domain" description="RRM" evidence="11">
    <location>
        <begin position="102"/>
        <end position="182"/>
    </location>
</feature>
<dbReference type="SMART" id="SM00360">
    <property type="entry name" value="RRM"/>
    <property type="match status" value="2"/>
</dbReference>
<feature type="domain" description="Protein kinase" evidence="10">
    <location>
        <begin position="394"/>
        <end position="696"/>
    </location>
</feature>
<dbReference type="PROSITE" id="PS00108">
    <property type="entry name" value="PROTEIN_KINASE_ST"/>
    <property type="match status" value="1"/>
</dbReference>
<keyword evidence="2" id="KW-0808">Transferase</keyword>
<dbReference type="Pfam" id="PF00092">
    <property type="entry name" value="VWA"/>
    <property type="match status" value="1"/>
</dbReference>
<dbReference type="EMBL" id="SNRW01002367">
    <property type="protein sequence ID" value="KAA6393003.1"/>
    <property type="molecule type" value="Genomic_DNA"/>
</dbReference>
<dbReference type="Gene3D" id="3.40.50.410">
    <property type="entry name" value="von Willebrand factor, type A domain"/>
    <property type="match status" value="1"/>
</dbReference>
<dbReference type="InterPro" id="IPR011009">
    <property type="entry name" value="Kinase-like_dom_sf"/>
</dbReference>
<dbReference type="PROSITE" id="PS50102">
    <property type="entry name" value="RRM"/>
    <property type="match status" value="1"/>
</dbReference>
<dbReference type="GO" id="GO:0003723">
    <property type="term" value="F:RNA binding"/>
    <property type="evidence" value="ECO:0007669"/>
    <property type="project" value="UniProtKB-UniRule"/>
</dbReference>
<dbReference type="Gene3D" id="3.30.70.330">
    <property type="match status" value="1"/>
</dbReference>
<accession>A0A5J4WE95</accession>
<dbReference type="SUPFAM" id="SSF53300">
    <property type="entry name" value="vWA-like"/>
    <property type="match status" value="1"/>
</dbReference>
<keyword evidence="9" id="KW-0694">RNA-binding</keyword>
<dbReference type="SUPFAM" id="SSF56112">
    <property type="entry name" value="Protein kinase-like (PK-like)"/>
    <property type="match status" value="1"/>
</dbReference>
<dbReference type="Pfam" id="PF00069">
    <property type="entry name" value="Pkinase"/>
    <property type="match status" value="1"/>
</dbReference>
<dbReference type="OrthoDB" id="20524at2759"/>
<dbReference type="CDD" id="cd00590">
    <property type="entry name" value="RRM_SF"/>
    <property type="match status" value="2"/>
</dbReference>
<protein>
    <submittedName>
        <fullName evidence="12">Putative Serine/threonine-protein kinase GRIK1</fullName>
    </submittedName>
</protein>
<gene>
    <name evidence="12" type="ORF">EZS28_011468</name>
</gene>
<evidence type="ECO:0000256" key="8">
    <source>
        <dbReference type="PIRSR" id="PIRSR630616-3"/>
    </source>
</evidence>
<comment type="caution">
    <text evidence="12">The sequence shown here is derived from an EMBL/GenBank/DDBJ whole genome shotgun (WGS) entry which is preliminary data.</text>
</comment>
<evidence type="ECO:0000256" key="6">
    <source>
        <dbReference type="PIRSR" id="PIRSR630616-1"/>
    </source>
</evidence>
<name>A0A5J4WE95_9EUKA</name>
<dbReference type="Gene3D" id="1.10.510.10">
    <property type="entry name" value="Transferase(Phosphotransferase) domain 1"/>
    <property type="match status" value="1"/>
</dbReference>
<feature type="active site" description="Proton acceptor" evidence="6">
    <location>
        <position position="555"/>
    </location>
</feature>
<organism evidence="12 13">
    <name type="scientific">Streblomastix strix</name>
    <dbReference type="NCBI Taxonomy" id="222440"/>
    <lineage>
        <taxon>Eukaryota</taxon>
        <taxon>Metamonada</taxon>
        <taxon>Preaxostyla</taxon>
        <taxon>Oxymonadida</taxon>
        <taxon>Streblomastigidae</taxon>
        <taxon>Streblomastix</taxon>
    </lineage>
</organism>
<keyword evidence="3 7" id="KW-0547">Nucleotide-binding</keyword>
<dbReference type="InterPro" id="IPR000504">
    <property type="entry name" value="RRM_dom"/>
</dbReference>
<evidence type="ECO:0000259" key="10">
    <source>
        <dbReference type="PROSITE" id="PS50011"/>
    </source>
</evidence>
<evidence type="ECO:0000256" key="9">
    <source>
        <dbReference type="PROSITE-ProRule" id="PRU00176"/>
    </source>
</evidence>
<reference evidence="12 13" key="1">
    <citation type="submission" date="2019-03" db="EMBL/GenBank/DDBJ databases">
        <title>Single cell metagenomics reveals metabolic interactions within the superorganism composed of flagellate Streblomastix strix and complex community of Bacteroidetes bacteria on its surface.</title>
        <authorList>
            <person name="Treitli S.C."/>
            <person name="Kolisko M."/>
            <person name="Husnik F."/>
            <person name="Keeling P."/>
            <person name="Hampl V."/>
        </authorList>
    </citation>
    <scope>NUCLEOTIDE SEQUENCE [LARGE SCALE GENOMIC DNA]</scope>
    <source>
        <strain evidence="12">ST1C</strain>
    </source>
</reference>
<evidence type="ECO:0000256" key="7">
    <source>
        <dbReference type="PIRSR" id="PIRSR630616-2"/>
    </source>
</evidence>
<dbReference type="AlphaFoldDB" id="A0A5J4WE95"/>
<dbReference type="SUPFAM" id="SSF54928">
    <property type="entry name" value="RNA-binding domain, RBD"/>
    <property type="match status" value="2"/>
</dbReference>
<evidence type="ECO:0000313" key="13">
    <source>
        <dbReference type="Proteomes" id="UP000324800"/>
    </source>
</evidence>
<dbReference type="Pfam" id="PF00076">
    <property type="entry name" value="RRM_1"/>
    <property type="match status" value="1"/>
</dbReference>
<dbReference type="GO" id="GO:0005524">
    <property type="term" value="F:ATP binding"/>
    <property type="evidence" value="ECO:0007669"/>
    <property type="project" value="UniProtKB-KW"/>
</dbReference>
<dbReference type="GO" id="GO:0004674">
    <property type="term" value="F:protein serine/threonine kinase activity"/>
    <property type="evidence" value="ECO:0007669"/>
    <property type="project" value="UniProtKB-KW"/>
</dbReference>
<evidence type="ECO:0000259" key="11">
    <source>
        <dbReference type="PROSITE" id="PS50102"/>
    </source>
</evidence>
<evidence type="ECO:0000256" key="2">
    <source>
        <dbReference type="ARBA" id="ARBA00022679"/>
    </source>
</evidence>
<keyword evidence="1" id="KW-0723">Serine/threonine-protein kinase</keyword>
<dbReference type="InterPro" id="IPR008271">
    <property type="entry name" value="Ser/Thr_kinase_AS"/>
</dbReference>
<evidence type="ECO:0000256" key="3">
    <source>
        <dbReference type="ARBA" id="ARBA00022741"/>
    </source>
</evidence>
<keyword evidence="4 12" id="KW-0418">Kinase</keyword>
<evidence type="ECO:0000256" key="1">
    <source>
        <dbReference type="ARBA" id="ARBA00022527"/>
    </source>
</evidence>
<sequence>MSIGHLTHVNNTEYAGNAKIKDGQTVALEVNMNTPRTLTFFINGQQQPITISNIPPSIKFWINLCDPNQSFTLTRFERFQSSSSTSLLNSKVLQWGSVWNNDTIQMWSLIVKWTGNVSEDDLKQLFNPLGAESVVMLKSEIGIDEGQAQINFKSQLDAQNAFDETDGKNIRDCVLEVKIQENEIGEQYYKEKEQNQEFEQKEVKDQEIIQEKEQWKEKEQEYLKEQEKELFDQIFIYRDNYIDDDDDCVIGAACDLKFDFNPFGAESVMMLKSEVGIDEGQAQINFKSLVDAQNAFDETDGKNIRDCELEVKIQKSMGQSPFSQLTPYPFAGPEQIAPFNTTWKKSDFESYQQLIIASNEFIDIQSKKDILISVISYSDEVKVICNRLLNRHIFAIERQRGFGNNIQAALQIGIEIFREKLDEYKRRIVFFTNSNCDIDISDQINELKSLGVQIDAVGFGNVNMENLTHLNIGGGIAQIALTMDDESDFHIRKVIGGGEFGIVSLIREKSSQIQMAWKQMEYSNDQEKEMDAWNYVEQTTSALQLLHSIGIIHGDIKPANILLTGDNRIKLADFGLARKLKDGRNSATASGGTLHFMAPELLQYQTQKARQTKAADIWALGILFFKFLALKHPFISDQEQNQGILNDMVIQHILNDEPSDLPARFPESLRNLIKAMLIKDPTQRITAEQILNIPEVAASEKTKPIKLIKARNKNPPPNDILSTIGRKAVDINTLPTHENEEAIPIAVFLQLMLFISFSGASTYTSESYAIFSGAFIPLIYIASQSIELSDPFSFLIFLLFPLHISITVYGAKGPAPNLNPVMKRQTPTAHIINEGR</sequence>